<evidence type="ECO:0000259" key="9">
    <source>
        <dbReference type="SMART" id="SM00451"/>
    </source>
</evidence>
<dbReference type="SMART" id="SM00355">
    <property type="entry name" value="ZnF_C2H2"/>
    <property type="match status" value="3"/>
</dbReference>
<dbReference type="InterPro" id="IPR051868">
    <property type="entry name" value="ZN346_ZMAT4"/>
</dbReference>
<feature type="compositionally biased region" description="Basic residues" evidence="7">
    <location>
        <begin position="536"/>
        <end position="550"/>
    </location>
</feature>
<dbReference type="PANTHER" id="PTHR46144">
    <property type="entry name" value="ZINC FINGER PROTEIN 385B-LIKE"/>
    <property type="match status" value="1"/>
</dbReference>
<feature type="region of interest" description="Disordered" evidence="7">
    <location>
        <begin position="519"/>
        <end position="552"/>
    </location>
</feature>
<feature type="domain" description="C2H2-type" evidence="8">
    <location>
        <begin position="215"/>
        <end position="239"/>
    </location>
</feature>
<dbReference type="PANTHER" id="PTHR46144:SF6">
    <property type="entry name" value="C2H2-TYPE DOMAIN-CONTAINING PROTEIN"/>
    <property type="match status" value="1"/>
</dbReference>
<dbReference type="GO" id="GO:0003676">
    <property type="term" value="F:nucleic acid binding"/>
    <property type="evidence" value="ECO:0007669"/>
    <property type="project" value="InterPro"/>
</dbReference>
<evidence type="ECO:0000256" key="3">
    <source>
        <dbReference type="ARBA" id="ARBA00022737"/>
    </source>
</evidence>
<dbReference type="SMART" id="SM00451">
    <property type="entry name" value="ZnF_U1"/>
    <property type="match status" value="3"/>
</dbReference>
<keyword evidence="2" id="KW-0479">Metal-binding</keyword>
<proteinExistence type="predicted"/>
<feature type="domain" description="C2H2-type" evidence="8">
    <location>
        <begin position="344"/>
        <end position="367"/>
    </location>
</feature>
<keyword evidence="4" id="KW-0863">Zinc-finger</keyword>
<dbReference type="SUPFAM" id="SSF57667">
    <property type="entry name" value="beta-beta-alpha zinc fingers"/>
    <property type="match status" value="2"/>
</dbReference>
<evidence type="ECO:0000313" key="10">
    <source>
        <dbReference type="Proteomes" id="UP000887540"/>
    </source>
</evidence>
<evidence type="ECO:0000256" key="2">
    <source>
        <dbReference type="ARBA" id="ARBA00022723"/>
    </source>
</evidence>
<feature type="compositionally biased region" description="Acidic residues" evidence="7">
    <location>
        <begin position="523"/>
        <end position="532"/>
    </location>
</feature>
<dbReference type="WBParaSite" id="ACRNAN_scaffold10847.g21027.t2">
    <property type="protein sequence ID" value="ACRNAN_scaffold10847.g21027.t2"/>
    <property type="gene ID" value="ACRNAN_scaffold10847.g21027"/>
</dbReference>
<dbReference type="InterPro" id="IPR013087">
    <property type="entry name" value="Znf_C2H2_type"/>
</dbReference>
<keyword evidence="3" id="KW-0677">Repeat</keyword>
<dbReference type="InterPro" id="IPR003604">
    <property type="entry name" value="Matrin/U1-like-C_Znf_C2H2"/>
</dbReference>
<dbReference type="GO" id="GO:0005634">
    <property type="term" value="C:nucleus"/>
    <property type="evidence" value="ECO:0007669"/>
    <property type="project" value="UniProtKB-SubCell"/>
</dbReference>
<dbReference type="Gene3D" id="3.30.160.60">
    <property type="entry name" value="Classic Zinc Finger"/>
    <property type="match status" value="2"/>
</dbReference>
<keyword evidence="10" id="KW-1185">Reference proteome</keyword>
<keyword evidence="5" id="KW-0862">Zinc</keyword>
<dbReference type="Proteomes" id="UP000887540">
    <property type="component" value="Unplaced"/>
</dbReference>
<comment type="subcellular location">
    <subcellularLocation>
        <location evidence="1">Nucleus</location>
    </subcellularLocation>
</comment>
<evidence type="ECO:0000256" key="1">
    <source>
        <dbReference type="ARBA" id="ARBA00004123"/>
    </source>
</evidence>
<dbReference type="AlphaFoldDB" id="A0A914CHD3"/>
<organism evidence="10 11">
    <name type="scientific">Acrobeloides nanus</name>
    <dbReference type="NCBI Taxonomy" id="290746"/>
    <lineage>
        <taxon>Eukaryota</taxon>
        <taxon>Metazoa</taxon>
        <taxon>Ecdysozoa</taxon>
        <taxon>Nematoda</taxon>
        <taxon>Chromadorea</taxon>
        <taxon>Rhabditida</taxon>
        <taxon>Tylenchina</taxon>
        <taxon>Cephalobomorpha</taxon>
        <taxon>Cephaloboidea</taxon>
        <taxon>Cephalobidae</taxon>
        <taxon>Acrobeloides</taxon>
    </lineage>
</organism>
<evidence type="ECO:0000259" key="8">
    <source>
        <dbReference type="SMART" id="SM00355"/>
    </source>
</evidence>
<feature type="domain" description="U1-type" evidence="9">
    <location>
        <begin position="568"/>
        <end position="602"/>
    </location>
</feature>
<feature type="domain" description="U1-type" evidence="9">
    <location>
        <begin position="212"/>
        <end position="246"/>
    </location>
</feature>
<evidence type="ECO:0000256" key="5">
    <source>
        <dbReference type="ARBA" id="ARBA00022833"/>
    </source>
</evidence>
<sequence>MAKIYWDGRIKIREAVRESFQNSIYTTKDSIQFHDIFHDGWVEFSPNKKILEVYAVEDRPYLKKGKTAHATSETMISLDQIKSLGPIVYGHIFSFKYLKIVKNIIGIEQDVLLELIFEGTTKEVQQFYDTIKENCKEIIIETTPTKEVQEKAMGIKTSATPISIPIATQKLPKTQAPLTEPTRYESLSKSGPILDQSVLLSQAKIVFDKSGRQNWKCECCDVICNSTEQFISHSSGEKHKKKAEKDLKAMDHNHDGKCTLCDNKKPIIQAPQAKPSIISEPQTIQPHIIEEPLSSSILHKSDPILGKIGLPSQKTELVIPNYDRQGALMEPKVVYSAESGHLKLKCEICDVVCSPDQFSSHANGSKHKKKCEQMKVIFKWEHMVNEEPQKALEEKLAQNIQELPQAPDVVTIPDNPEPSTSKDKTLKRFCGICQVAVPKDTWKKHEASLPHKIKHYQIRMNLTAGDKAIVPSITYEEKIVPVVQEGNKRTKANKRRRQNKRQRELQEIAERIEAKARKYIEESSNEEEESEENGLTRKRYKAGPRKRKPKPITTVTNDILSKMADPTQPVLRCEICDIPIGDEKMLDAHEATKAHRHMTFRKLAEEQAKDPKIGKWKNRISHREYWYATYWTPPCNNFFCEMDARGNDYDMY</sequence>
<dbReference type="InterPro" id="IPR036236">
    <property type="entry name" value="Znf_C2H2_sf"/>
</dbReference>
<keyword evidence="6" id="KW-0539">Nucleus</keyword>
<feature type="domain" description="C2H2-type" evidence="8">
    <location>
        <begin position="571"/>
        <end position="595"/>
    </location>
</feature>
<evidence type="ECO:0000256" key="7">
    <source>
        <dbReference type="SAM" id="MobiDB-lite"/>
    </source>
</evidence>
<evidence type="ECO:0000256" key="4">
    <source>
        <dbReference type="ARBA" id="ARBA00022771"/>
    </source>
</evidence>
<evidence type="ECO:0000256" key="6">
    <source>
        <dbReference type="ARBA" id="ARBA00023242"/>
    </source>
</evidence>
<feature type="domain" description="U1-type" evidence="9">
    <location>
        <begin position="341"/>
        <end position="374"/>
    </location>
</feature>
<dbReference type="GO" id="GO:0008270">
    <property type="term" value="F:zinc ion binding"/>
    <property type="evidence" value="ECO:0007669"/>
    <property type="project" value="UniProtKB-KW"/>
</dbReference>
<protein>
    <submittedName>
        <fullName evidence="11">C2H2-type domain-containing protein</fullName>
    </submittedName>
</protein>
<name>A0A914CHD3_9BILA</name>
<accession>A0A914CHD3</accession>
<reference evidence="11" key="1">
    <citation type="submission" date="2022-11" db="UniProtKB">
        <authorList>
            <consortium name="WormBaseParasite"/>
        </authorList>
    </citation>
    <scope>IDENTIFICATION</scope>
</reference>
<evidence type="ECO:0000313" key="11">
    <source>
        <dbReference type="WBParaSite" id="ACRNAN_scaffold10847.g21027.t2"/>
    </source>
</evidence>
<dbReference type="Pfam" id="PF12874">
    <property type="entry name" value="zf-met"/>
    <property type="match status" value="2"/>
</dbReference>